<reference evidence="1" key="1">
    <citation type="journal article" date="2021" name="Front. Plant Sci.">
        <title>Chromosome-Scale Genome Assembly for Chinese Sour Jujube and Insights Into Its Genome Evolution and Domestication Signature.</title>
        <authorList>
            <person name="Shen L.-Y."/>
            <person name="Luo H."/>
            <person name="Wang X.-L."/>
            <person name="Wang X.-M."/>
            <person name="Qiu X.-J."/>
            <person name="Liu H."/>
            <person name="Zhou S.-S."/>
            <person name="Jia K.-H."/>
            <person name="Nie S."/>
            <person name="Bao Y.-T."/>
            <person name="Zhang R.-G."/>
            <person name="Yun Q.-Z."/>
            <person name="Chai Y.-H."/>
            <person name="Lu J.-Y."/>
            <person name="Li Y."/>
            <person name="Zhao S.-W."/>
            <person name="Mao J.-F."/>
            <person name="Jia S.-G."/>
            <person name="Mao Y.-M."/>
        </authorList>
    </citation>
    <scope>NUCLEOTIDE SEQUENCE</scope>
    <source>
        <strain evidence="1">AT0</strain>
        <tissue evidence="1">Leaf</tissue>
    </source>
</reference>
<evidence type="ECO:0000313" key="2">
    <source>
        <dbReference type="Proteomes" id="UP000813462"/>
    </source>
</evidence>
<organism evidence="1 2">
    <name type="scientific">Ziziphus jujuba var. spinosa</name>
    <dbReference type="NCBI Taxonomy" id="714518"/>
    <lineage>
        <taxon>Eukaryota</taxon>
        <taxon>Viridiplantae</taxon>
        <taxon>Streptophyta</taxon>
        <taxon>Embryophyta</taxon>
        <taxon>Tracheophyta</taxon>
        <taxon>Spermatophyta</taxon>
        <taxon>Magnoliopsida</taxon>
        <taxon>eudicotyledons</taxon>
        <taxon>Gunneridae</taxon>
        <taxon>Pentapetalae</taxon>
        <taxon>rosids</taxon>
        <taxon>fabids</taxon>
        <taxon>Rosales</taxon>
        <taxon>Rhamnaceae</taxon>
        <taxon>Paliureae</taxon>
        <taxon>Ziziphus</taxon>
    </lineage>
</organism>
<comment type="caution">
    <text evidence="1">The sequence shown here is derived from an EMBL/GenBank/DDBJ whole genome shotgun (WGS) entry which is preliminary data.</text>
</comment>
<dbReference type="EMBL" id="JAEACU010000002">
    <property type="protein sequence ID" value="KAH7543348.1"/>
    <property type="molecule type" value="Genomic_DNA"/>
</dbReference>
<protein>
    <submittedName>
        <fullName evidence="1">Uncharacterized protein</fullName>
    </submittedName>
</protein>
<evidence type="ECO:0000313" key="1">
    <source>
        <dbReference type="EMBL" id="KAH7543348.1"/>
    </source>
</evidence>
<name>A0A978VX03_ZIZJJ</name>
<gene>
    <name evidence="1" type="ORF">FEM48_Zijuj02G0174700</name>
</gene>
<proteinExistence type="predicted"/>
<dbReference type="Proteomes" id="UP000813462">
    <property type="component" value="Unassembled WGS sequence"/>
</dbReference>
<dbReference type="AlphaFoldDB" id="A0A978VX03"/>
<accession>A0A978VX03</accession>
<sequence>MDKGEKQVVVVNKPIMGRSRKGCMKGKGGDEAMASSVFVGDAASMFGGGFNNNVCDGLWGSPVMNWPETCFENDFVEMNDVGVFLGSENFMDRDGLQPSWSF</sequence>